<dbReference type="EMBL" id="CP096022">
    <property type="protein sequence ID" value="UPM45084.1"/>
    <property type="molecule type" value="Genomic_DNA"/>
</dbReference>
<sequence length="151" mass="17272">MSDSEPEDEFESQLSNVGSRTKEKLSEAERRKAEKLGVSPATTTSDETTETNEQKPATGPTSQAGAVDHHEYPNPDKKQGSLSDVYEKTNVFWSPPVKAAMNELWTDIDYEWKKSHDSEIEKHWDFYLACFRVLLENEDLIREELGMDTEK</sequence>
<evidence type="ECO:0000313" key="2">
    <source>
        <dbReference type="EMBL" id="UPM45084.1"/>
    </source>
</evidence>
<geneLocation type="plasmid" evidence="2 3">
    <name>unnamed3</name>
</geneLocation>
<gene>
    <name evidence="2" type="ORF">MW046_17130</name>
</gene>
<keyword evidence="2" id="KW-0614">Plasmid</keyword>
<feature type="compositionally biased region" description="Acidic residues" evidence="1">
    <location>
        <begin position="1"/>
        <end position="11"/>
    </location>
</feature>
<keyword evidence="3" id="KW-1185">Reference proteome</keyword>
<feature type="region of interest" description="Disordered" evidence="1">
    <location>
        <begin position="1"/>
        <end position="83"/>
    </location>
</feature>
<organism evidence="2 3">
    <name type="scientific">Halocatena salina</name>
    <dbReference type="NCBI Taxonomy" id="2934340"/>
    <lineage>
        <taxon>Archaea</taxon>
        <taxon>Methanobacteriati</taxon>
        <taxon>Methanobacteriota</taxon>
        <taxon>Stenosarchaea group</taxon>
        <taxon>Halobacteria</taxon>
        <taxon>Halobacteriales</taxon>
        <taxon>Natronomonadaceae</taxon>
        <taxon>Halocatena</taxon>
    </lineage>
</organism>
<feature type="compositionally biased region" description="Basic and acidic residues" evidence="1">
    <location>
        <begin position="20"/>
        <end position="35"/>
    </location>
</feature>
<protein>
    <submittedName>
        <fullName evidence="2">Uncharacterized protein</fullName>
    </submittedName>
</protein>
<dbReference type="AlphaFoldDB" id="A0A8U0A7W9"/>
<feature type="compositionally biased region" description="Basic and acidic residues" evidence="1">
    <location>
        <begin position="67"/>
        <end position="79"/>
    </location>
</feature>
<name>A0A8U0A7W9_9EURY</name>
<dbReference type="KEGG" id="haad:MW046_17130"/>
<dbReference type="RefSeq" id="WP_247995738.1">
    <property type="nucleotide sequence ID" value="NZ_CP096022.1"/>
</dbReference>
<evidence type="ECO:0000313" key="3">
    <source>
        <dbReference type="Proteomes" id="UP000831768"/>
    </source>
</evidence>
<proteinExistence type="predicted"/>
<dbReference type="Proteomes" id="UP000831768">
    <property type="component" value="Plasmid unnamed3"/>
</dbReference>
<accession>A0A8U0A7W9</accession>
<reference evidence="2" key="1">
    <citation type="submission" date="2022-04" db="EMBL/GenBank/DDBJ databases">
        <title>Halocatena sp. nov., isolated from a salt lake.</title>
        <authorList>
            <person name="Cui H.-L."/>
        </authorList>
    </citation>
    <scope>NUCLEOTIDE SEQUENCE</scope>
    <source>
        <strain evidence="2">AD-1</strain>
        <plasmid evidence="2">unnamed3</plasmid>
    </source>
</reference>
<evidence type="ECO:0000256" key="1">
    <source>
        <dbReference type="SAM" id="MobiDB-lite"/>
    </source>
</evidence>
<dbReference type="GeneID" id="71929807"/>